<reference evidence="1 2" key="1">
    <citation type="journal article" date="2017" name="ISME J.">
        <title>Potential for microbial H2 and metal transformations associated with novel bacteria and archaea in deep terrestrial subsurface sediments.</title>
        <authorList>
            <person name="Hernsdorf A.W."/>
            <person name="Amano Y."/>
            <person name="Miyakawa K."/>
            <person name="Ise K."/>
            <person name="Suzuki Y."/>
            <person name="Anantharaman K."/>
            <person name="Probst A."/>
            <person name="Burstein D."/>
            <person name="Thomas B.C."/>
            <person name="Banfield J.F."/>
        </authorList>
    </citation>
    <scope>NUCLEOTIDE SEQUENCE [LARGE SCALE GENOMIC DNA]</scope>
    <source>
        <strain evidence="1">HGW-Kuenenbacteria-1</strain>
    </source>
</reference>
<evidence type="ECO:0000313" key="1">
    <source>
        <dbReference type="EMBL" id="PKL72047.1"/>
    </source>
</evidence>
<evidence type="ECO:0000313" key="2">
    <source>
        <dbReference type="Proteomes" id="UP000233414"/>
    </source>
</evidence>
<proteinExistence type="predicted"/>
<protein>
    <submittedName>
        <fullName evidence="1">Uncharacterized protein</fullName>
    </submittedName>
</protein>
<dbReference type="AlphaFoldDB" id="A0A2N1UMX1"/>
<accession>A0A2N1UMX1</accession>
<sequence length="116" mass="13872">MLEAKYFENLDKVFTRTEFSNIDKEGFFKKLEECNPKIKYITEKEGNIYSITACLEEMENVSYSKEISSLAEDERNNAKMFLKNTLYESLWAIYNNKDRQEKILEKIFNIKTKIKK</sequence>
<organism evidence="1 2">
    <name type="scientific">Candidatus Kuenenbacteria bacterium HGW-Kuenenbacteria-1</name>
    <dbReference type="NCBI Taxonomy" id="2013812"/>
    <lineage>
        <taxon>Bacteria</taxon>
        <taxon>Candidatus Kueneniibacteriota</taxon>
    </lineage>
</organism>
<gene>
    <name evidence="1" type="ORF">CVV26_03150</name>
</gene>
<dbReference type="EMBL" id="PGYQ01000019">
    <property type="protein sequence ID" value="PKL72047.1"/>
    <property type="molecule type" value="Genomic_DNA"/>
</dbReference>
<comment type="caution">
    <text evidence="1">The sequence shown here is derived from an EMBL/GenBank/DDBJ whole genome shotgun (WGS) entry which is preliminary data.</text>
</comment>
<name>A0A2N1UMX1_9BACT</name>
<dbReference type="Proteomes" id="UP000233414">
    <property type="component" value="Unassembled WGS sequence"/>
</dbReference>